<evidence type="ECO:0000313" key="2">
    <source>
        <dbReference type="EMBL" id="MBD3862540.1"/>
    </source>
</evidence>
<sequence length="776" mass="85080">MQKRLFIILFLIVGITSAQNVVTDVQTYTPQQLVEDILIDSSCITNVQVTNVVGGDFGGSDQSYGYFDATGTTFPFQSGIVLSTGRLSNVDGPNDSLSDDDASGWDGDQDLEVALDETNTLNATILEFQFTSEATQISFNYIFASEEYQENNANTCQYSDLFGFLIREIGTTDYENIALVPGTQVPVKVTTVHPEIPGGCQEENEFYFGSWNDNTAPINFNGQTKVLSAVANTVPNTTYEVKLVIADEQNYRYDSAVFLEAGSFELTTDLGPNLLESTNNALCENQSTDLDATQTGAIIYKWFKDGTELLTEINPILTVADSGTYNVEVTLSNGCISYGEIVIEQFPAPTTVTTTLTECDLEQDGITTYNLFDTDQVITVGNPDLSIIGFYNSLSDAEQQINAITTPDSFQNTTINQVVYALVINNISSCTAISQITLQISNNNLPTYSLNACDDATIDGLTTFDLSQVSSQITPLVPAGATISYYLTQEDAFAENNPLPTNFESTIPNFQTIYAQVTTNGSDCYAITDVNLNVLNTPEISENETFEYCLNNYPDTITLVGGVLNDSPSNYYYQWLLNGVDTGVNTSFIEANQIGVYTVIITGTNGCSNSRDITLTSIEAPIIDNIAFTELTSNNTITVTLSNTGAFEYALDNGSYQTFNSFSNVAPGIHTVYVREIDGCGMSEQTIAILGFPQFFTPNGDNYNQYWKPIGVNDSFNTDLDIKIFDRYGKLIHLLNPQSPGWDGTLNGKLLPTNDYWYLVSRSNGQKIRGHFSLIR</sequence>
<evidence type="ECO:0000313" key="3">
    <source>
        <dbReference type="Proteomes" id="UP000627521"/>
    </source>
</evidence>
<name>A0ABR8LRR7_9FLAO</name>
<dbReference type="InterPro" id="IPR013783">
    <property type="entry name" value="Ig-like_fold"/>
</dbReference>
<dbReference type="Proteomes" id="UP000627521">
    <property type="component" value="Unassembled WGS sequence"/>
</dbReference>
<keyword evidence="3" id="KW-1185">Reference proteome</keyword>
<feature type="signal peptide" evidence="1">
    <location>
        <begin position="1"/>
        <end position="20"/>
    </location>
</feature>
<reference evidence="2 3" key="1">
    <citation type="submission" date="2020-09" db="EMBL/GenBank/DDBJ databases">
        <title>Bacillus nautilus sp. nov., Chryseoglobus crepusculi sp. nov, and Psychrobacter noctis sp. nov., isolated from deep-sea sponges from the equatorial Atlantic.</title>
        <authorList>
            <person name="Stennett H.L."/>
            <person name="Williams S.E."/>
        </authorList>
    </citation>
    <scope>NUCLEOTIDE SEQUENCE [LARGE SCALE GENOMIC DNA]</scope>
    <source>
        <strain evidence="2 3">28M-24</strain>
    </source>
</reference>
<evidence type="ECO:0000256" key="1">
    <source>
        <dbReference type="SAM" id="SignalP"/>
    </source>
</evidence>
<dbReference type="InterPro" id="IPR049804">
    <property type="entry name" value="Choice_anch_L"/>
</dbReference>
<dbReference type="EMBL" id="JACXXH010000001">
    <property type="protein sequence ID" value="MBD3862540.1"/>
    <property type="molecule type" value="Genomic_DNA"/>
</dbReference>
<dbReference type="InterPro" id="IPR035986">
    <property type="entry name" value="PKD_dom_sf"/>
</dbReference>
<dbReference type="RefSeq" id="WP_191099081.1">
    <property type="nucleotide sequence ID" value="NZ_JACXXF010000001.1"/>
</dbReference>
<dbReference type="NCBIfam" id="TIGR04131">
    <property type="entry name" value="Bac_Flav_CTERM"/>
    <property type="match status" value="1"/>
</dbReference>
<dbReference type="Gene3D" id="2.60.40.10">
    <property type="entry name" value="Immunoglobulins"/>
    <property type="match status" value="1"/>
</dbReference>
<dbReference type="Pfam" id="PF13585">
    <property type="entry name" value="CHU_C"/>
    <property type="match status" value="1"/>
</dbReference>
<feature type="chain" id="PRO_5046657743" evidence="1">
    <location>
        <begin position="21"/>
        <end position="776"/>
    </location>
</feature>
<gene>
    <name evidence="2" type="ORF">IEG06_03685</name>
</gene>
<accession>A0ABR8LRR7</accession>
<organism evidence="2 3">
    <name type="scientific">Olleya marilimosa</name>
    <dbReference type="NCBI Taxonomy" id="272164"/>
    <lineage>
        <taxon>Bacteria</taxon>
        <taxon>Pseudomonadati</taxon>
        <taxon>Bacteroidota</taxon>
        <taxon>Flavobacteriia</taxon>
        <taxon>Flavobacteriales</taxon>
        <taxon>Flavobacteriaceae</taxon>
    </lineage>
</organism>
<protein>
    <submittedName>
        <fullName evidence="2">T9SS type B sorting domain-containing protein</fullName>
    </submittedName>
</protein>
<comment type="caution">
    <text evidence="2">The sequence shown here is derived from an EMBL/GenBank/DDBJ whole genome shotgun (WGS) entry which is preliminary data.</text>
</comment>
<dbReference type="InterPro" id="IPR026341">
    <property type="entry name" value="T9SS_type_B"/>
</dbReference>
<dbReference type="NCBIfam" id="NF038133">
    <property type="entry name" value="choice_anch_L"/>
    <property type="match status" value="1"/>
</dbReference>
<keyword evidence="1" id="KW-0732">Signal</keyword>
<dbReference type="SUPFAM" id="SSF49299">
    <property type="entry name" value="PKD domain"/>
    <property type="match status" value="1"/>
</dbReference>
<proteinExistence type="predicted"/>